<evidence type="ECO:0000313" key="1">
    <source>
        <dbReference type="EMBL" id="KAE8309880.1"/>
    </source>
</evidence>
<keyword evidence="2" id="KW-1185">Reference proteome</keyword>
<accession>A0A5N6VS01</accession>
<sequence>MIWLIGWTAIPLSSYYDSLALVTWAIGLTKEKLSFIFHEGKDLDDGVVQNDG</sequence>
<proteinExistence type="predicted"/>
<reference evidence="2" key="1">
    <citation type="submission" date="2019-04" db="EMBL/GenBank/DDBJ databases">
        <title>Friends and foes A comparative genomics studyof 23 Aspergillus species from section Flavi.</title>
        <authorList>
            <consortium name="DOE Joint Genome Institute"/>
            <person name="Kjaerbolling I."/>
            <person name="Vesth T."/>
            <person name="Frisvad J.C."/>
            <person name="Nybo J.L."/>
            <person name="Theobald S."/>
            <person name="Kildgaard S."/>
            <person name="Isbrandt T."/>
            <person name="Kuo A."/>
            <person name="Sato A."/>
            <person name="Lyhne E.K."/>
            <person name="Kogle M.E."/>
            <person name="Wiebenga A."/>
            <person name="Kun R.S."/>
            <person name="Lubbers R.J."/>
            <person name="Makela M.R."/>
            <person name="Barry K."/>
            <person name="Chovatia M."/>
            <person name="Clum A."/>
            <person name="Daum C."/>
            <person name="Haridas S."/>
            <person name="He G."/>
            <person name="LaButti K."/>
            <person name="Lipzen A."/>
            <person name="Mondo S."/>
            <person name="Riley R."/>
            <person name="Salamov A."/>
            <person name="Simmons B.A."/>
            <person name="Magnuson J.K."/>
            <person name="Henrissat B."/>
            <person name="Mortensen U.H."/>
            <person name="Larsen T.O."/>
            <person name="Devries R.P."/>
            <person name="Grigoriev I.V."/>
            <person name="Machida M."/>
            <person name="Baker S.E."/>
            <person name="Andersen M.R."/>
        </authorList>
    </citation>
    <scope>NUCLEOTIDE SEQUENCE [LARGE SCALE GENOMIC DNA]</scope>
    <source>
        <strain evidence="2">CBS 130015</strain>
    </source>
</reference>
<evidence type="ECO:0000313" key="2">
    <source>
        <dbReference type="Proteomes" id="UP000325433"/>
    </source>
</evidence>
<dbReference type="EMBL" id="ML738360">
    <property type="protein sequence ID" value="KAE8309880.1"/>
    <property type="molecule type" value="Genomic_DNA"/>
</dbReference>
<organism evidence="1 2">
    <name type="scientific">Aspergillus transmontanensis</name>
    <dbReference type="NCBI Taxonomy" id="1034304"/>
    <lineage>
        <taxon>Eukaryota</taxon>
        <taxon>Fungi</taxon>
        <taxon>Dikarya</taxon>
        <taxon>Ascomycota</taxon>
        <taxon>Pezizomycotina</taxon>
        <taxon>Eurotiomycetes</taxon>
        <taxon>Eurotiomycetidae</taxon>
        <taxon>Eurotiales</taxon>
        <taxon>Aspergillaceae</taxon>
        <taxon>Aspergillus</taxon>
        <taxon>Aspergillus subgen. Circumdati</taxon>
    </lineage>
</organism>
<dbReference type="AlphaFoldDB" id="A0A5N6VS01"/>
<protein>
    <submittedName>
        <fullName evidence="1">Uncharacterized protein</fullName>
    </submittedName>
</protein>
<name>A0A5N6VS01_9EURO</name>
<dbReference type="Proteomes" id="UP000325433">
    <property type="component" value="Unassembled WGS sequence"/>
</dbReference>
<gene>
    <name evidence="1" type="ORF">BDV41DRAFT_546363</name>
</gene>